<dbReference type="AlphaFoldDB" id="A0A0F9BIF3"/>
<dbReference type="EMBL" id="LAZR01049139">
    <property type="protein sequence ID" value="KKK90349.1"/>
    <property type="molecule type" value="Genomic_DNA"/>
</dbReference>
<sequence>QIRRQASRGADQHTCGRGNLLNMPTDLKITHPDYDDTAVVRKKSRDLYEGNDVVKTVGNRERYLYKEKNESDDDYELRVKRAALDPWVEKIINARQALLFAKPITRELPERLAEFEDDVDNRGNNADVFFQEVARESQIDGIRWVLVDMPRLPEGGFASLAAENEAGHRPFFQQIPAANVIDWAVGADGKLLWAVVYEAETEDRSDTWGDAADTTDRWKVWTRQEWIVYEEKTGEDGAKKGDFTEANRQPHGLEVVPLIPFFGTRRTGFSGWPVARTVLDHILQIFNKESDLDWFERFS</sequence>
<gene>
    <name evidence="1" type="ORF">LCGC14_2723890</name>
</gene>
<comment type="caution">
    <text evidence="1">The sequence shown here is derived from an EMBL/GenBank/DDBJ whole genome shotgun (WGS) entry which is preliminary data.</text>
</comment>
<feature type="non-terminal residue" evidence="1">
    <location>
        <position position="1"/>
    </location>
</feature>
<proteinExistence type="predicted"/>
<accession>A0A0F9BIF3</accession>
<reference evidence="1" key="1">
    <citation type="journal article" date="2015" name="Nature">
        <title>Complex archaea that bridge the gap between prokaryotes and eukaryotes.</title>
        <authorList>
            <person name="Spang A."/>
            <person name="Saw J.H."/>
            <person name="Jorgensen S.L."/>
            <person name="Zaremba-Niedzwiedzka K."/>
            <person name="Martijn J."/>
            <person name="Lind A.E."/>
            <person name="van Eijk R."/>
            <person name="Schleper C."/>
            <person name="Guy L."/>
            <person name="Ettema T.J."/>
        </authorList>
    </citation>
    <scope>NUCLEOTIDE SEQUENCE</scope>
</reference>
<name>A0A0F9BIF3_9ZZZZ</name>
<protein>
    <submittedName>
        <fullName evidence="1">Uncharacterized protein</fullName>
    </submittedName>
</protein>
<organism evidence="1">
    <name type="scientific">marine sediment metagenome</name>
    <dbReference type="NCBI Taxonomy" id="412755"/>
    <lineage>
        <taxon>unclassified sequences</taxon>
        <taxon>metagenomes</taxon>
        <taxon>ecological metagenomes</taxon>
    </lineage>
</organism>
<evidence type="ECO:0000313" key="1">
    <source>
        <dbReference type="EMBL" id="KKK90349.1"/>
    </source>
</evidence>